<sequence>MPKYLLLKHYNGGPAPIGNHGPMTGWAPEDVTAHLDAQRRIGDELRASGEFIDAQALAPTGSYVRFGGPDAAPVTDGPFPEAKELIAGWYLVDVDSEARALEIAAHVSSAPGRGGRPLYEWIEVRPVLEDVPATDQA</sequence>
<dbReference type="PANTHER" id="PTHR35174">
    <property type="entry name" value="BLL7171 PROTEIN-RELATED"/>
    <property type="match status" value="1"/>
</dbReference>
<comment type="similarity">
    <text evidence="1">Belongs to the YciI family.</text>
</comment>
<reference evidence="3" key="2">
    <citation type="submission" date="2020-09" db="EMBL/GenBank/DDBJ databases">
        <authorList>
            <person name="Sun Q."/>
            <person name="Zhou Y."/>
        </authorList>
    </citation>
    <scope>NUCLEOTIDE SEQUENCE</scope>
    <source>
        <strain evidence="3">CGMCC 4.7308</strain>
    </source>
</reference>
<organism evidence="3 4">
    <name type="scientific">Nakamurella endophytica</name>
    <dbReference type="NCBI Taxonomy" id="1748367"/>
    <lineage>
        <taxon>Bacteria</taxon>
        <taxon>Bacillati</taxon>
        <taxon>Actinomycetota</taxon>
        <taxon>Actinomycetes</taxon>
        <taxon>Nakamurellales</taxon>
        <taxon>Nakamurellaceae</taxon>
        <taxon>Nakamurella</taxon>
    </lineage>
</organism>
<evidence type="ECO:0000313" key="4">
    <source>
        <dbReference type="Proteomes" id="UP000655208"/>
    </source>
</evidence>
<dbReference type="Pfam" id="PF03795">
    <property type="entry name" value="YCII"/>
    <property type="match status" value="1"/>
</dbReference>
<keyword evidence="4" id="KW-1185">Reference proteome</keyword>
<dbReference type="Gene3D" id="3.30.70.1060">
    <property type="entry name" value="Dimeric alpha+beta barrel"/>
    <property type="match status" value="1"/>
</dbReference>
<evidence type="ECO:0000259" key="2">
    <source>
        <dbReference type="Pfam" id="PF03795"/>
    </source>
</evidence>
<dbReference type="RefSeq" id="WP_188940435.1">
    <property type="nucleotide sequence ID" value="NZ_BMNA01000002.1"/>
</dbReference>
<evidence type="ECO:0000256" key="1">
    <source>
        <dbReference type="ARBA" id="ARBA00007689"/>
    </source>
</evidence>
<dbReference type="InterPro" id="IPR005545">
    <property type="entry name" value="YCII"/>
</dbReference>
<dbReference type="SUPFAM" id="SSF54909">
    <property type="entry name" value="Dimeric alpha+beta barrel"/>
    <property type="match status" value="1"/>
</dbReference>
<name>A0A917SRD9_9ACTN</name>
<accession>A0A917SRD9</accession>
<protein>
    <submittedName>
        <fullName evidence="3">Sigma associated protein</fullName>
    </submittedName>
</protein>
<dbReference type="InterPro" id="IPR011008">
    <property type="entry name" value="Dimeric_a/b-barrel"/>
</dbReference>
<feature type="domain" description="YCII-related" evidence="2">
    <location>
        <begin position="29"/>
        <end position="107"/>
    </location>
</feature>
<dbReference type="AlphaFoldDB" id="A0A917SRD9"/>
<gene>
    <name evidence="3" type="ORF">GCM10011594_10340</name>
</gene>
<dbReference type="PANTHER" id="PTHR35174:SF3">
    <property type="entry name" value="BLL7171 PROTEIN"/>
    <property type="match status" value="1"/>
</dbReference>
<evidence type="ECO:0000313" key="3">
    <source>
        <dbReference type="EMBL" id="GGL92507.1"/>
    </source>
</evidence>
<dbReference type="Proteomes" id="UP000655208">
    <property type="component" value="Unassembled WGS sequence"/>
</dbReference>
<reference evidence="3" key="1">
    <citation type="journal article" date="2014" name="Int. J. Syst. Evol. Microbiol.">
        <title>Complete genome sequence of Corynebacterium casei LMG S-19264T (=DSM 44701T), isolated from a smear-ripened cheese.</title>
        <authorList>
            <consortium name="US DOE Joint Genome Institute (JGI-PGF)"/>
            <person name="Walter F."/>
            <person name="Albersmeier A."/>
            <person name="Kalinowski J."/>
            <person name="Ruckert C."/>
        </authorList>
    </citation>
    <scope>NUCLEOTIDE SEQUENCE</scope>
    <source>
        <strain evidence="3">CGMCC 4.7308</strain>
    </source>
</reference>
<proteinExistence type="inferred from homology"/>
<comment type="caution">
    <text evidence="3">The sequence shown here is derived from an EMBL/GenBank/DDBJ whole genome shotgun (WGS) entry which is preliminary data.</text>
</comment>
<dbReference type="EMBL" id="BMNA01000002">
    <property type="protein sequence ID" value="GGL92507.1"/>
    <property type="molecule type" value="Genomic_DNA"/>
</dbReference>